<keyword evidence="4" id="KW-1185">Reference proteome</keyword>
<dbReference type="Pfam" id="PF04296">
    <property type="entry name" value="YlxR"/>
    <property type="match status" value="1"/>
</dbReference>
<feature type="domain" description="YlxR" evidence="2">
    <location>
        <begin position="4"/>
        <end position="59"/>
    </location>
</feature>
<accession>D1AL28</accession>
<proteinExistence type="predicted"/>
<dbReference type="SUPFAM" id="SSF64376">
    <property type="entry name" value="YlxR-like"/>
    <property type="match status" value="1"/>
</dbReference>
<dbReference type="PANTHER" id="PTHR34215">
    <property type="entry name" value="BLL0784 PROTEIN"/>
    <property type="match status" value="1"/>
</dbReference>
<evidence type="ECO:0000259" key="1">
    <source>
        <dbReference type="Pfam" id="PF01248"/>
    </source>
</evidence>
<dbReference type="Pfam" id="PF01248">
    <property type="entry name" value="Ribosomal_L7Ae"/>
    <property type="match status" value="1"/>
</dbReference>
<dbReference type="Gene3D" id="3.30.1330.30">
    <property type="match status" value="1"/>
</dbReference>
<dbReference type="Gene3D" id="3.30.1230.10">
    <property type="entry name" value="YlxR-like"/>
    <property type="match status" value="1"/>
</dbReference>
<gene>
    <name evidence="3" type="ordered locus">Sterm_2317</name>
</gene>
<evidence type="ECO:0000313" key="3">
    <source>
        <dbReference type="EMBL" id="ACZ09171.1"/>
    </source>
</evidence>
<dbReference type="InterPro" id="IPR007393">
    <property type="entry name" value="YlxR_dom"/>
</dbReference>
<name>D1AL28_SEBTE</name>
<dbReference type="HOGENOM" id="CLU_091016_2_0_0"/>
<feature type="domain" description="Ribosomal protein eL8/eL30/eS12/Gadd45" evidence="1">
    <location>
        <begin position="80"/>
        <end position="148"/>
    </location>
</feature>
<dbReference type="AlphaFoldDB" id="D1AL28"/>
<evidence type="ECO:0000313" key="4">
    <source>
        <dbReference type="Proteomes" id="UP000000845"/>
    </source>
</evidence>
<dbReference type="KEGG" id="str:Sterm_2317"/>
<dbReference type="InterPro" id="IPR004038">
    <property type="entry name" value="Ribosomal_eL8/eL30/eS12/Gad45"/>
</dbReference>
<reference evidence="4" key="1">
    <citation type="submission" date="2009-09" db="EMBL/GenBank/DDBJ databases">
        <title>The complete chromosome of Sebaldella termitidis ATCC 33386.</title>
        <authorList>
            <consortium name="US DOE Joint Genome Institute (JGI-PGF)"/>
            <person name="Lucas S."/>
            <person name="Copeland A."/>
            <person name="Lapidus A."/>
            <person name="Glavina del Rio T."/>
            <person name="Dalin E."/>
            <person name="Tice H."/>
            <person name="Bruce D."/>
            <person name="Goodwin L."/>
            <person name="Pitluck S."/>
            <person name="Kyrpides N."/>
            <person name="Mavromatis K."/>
            <person name="Ivanova N."/>
            <person name="Mikhailova N."/>
            <person name="Sims D."/>
            <person name="Meincke L."/>
            <person name="Brettin T."/>
            <person name="Detter J.C."/>
            <person name="Han C."/>
            <person name="Larimer F."/>
            <person name="Land M."/>
            <person name="Hauser L."/>
            <person name="Markowitz V."/>
            <person name="Cheng J.F."/>
            <person name="Hugenholtz P."/>
            <person name="Woyke T."/>
            <person name="Wu D."/>
            <person name="Eisen J.A."/>
        </authorList>
    </citation>
    <scope>NUCLEOTIDE SEQUENCE [LARGE SCALE GENOMIC DNA]</scope>
    <source>
        <strain evidence="4">ATCC 33386 / NCTC 11300</strain>
    </source>
</reference>
<dbReference type="eggNOG" id="COG2740">
    <property type="taxonomic scope" value="Bacteria"/>
</dbReference>
<evidence type="ECO:0008006" key="5">
    <source>
        <dbReference type="Google" id="ProtNLM"/>
    </source>
</evidence>
<dbReference type="InterPro" id="IPR037465">
    <property type="entry name" value="YlxR"/>
</dbReference>
<dbReference type="Proteomes" id="UP000000845">
    <property type="component" value="Chromosome"/>
</dbReference>
<evidence type="ECO:0000259" key="2">
    <source>
        <dbReference type="Pfam" id="PF04296"/>
    </source>
</evidence>
<organism evidence="3 4">
    <name type="scientific">Sebaldella termitidis (strain ATCC 33386 / NCTC 11300)</name>
    <dbReference type="NCBI Taxonomy" id="526218"/>
    <lineage>
        <taxon>Bacteria</taxon>
        <taxon>Fusobacteriati</taxon>
        <taxon>Fusobacteriota</taxon>
        <taxon>Fusobacteriia</taxon>
        <taxon>Fusobacteriales</taxon>
        <taxon>Leptotrichiaceae</taxon>
        <taxon>Sebaldella</taxon>
    </lineage>
</organism>
<dbReference type="InterPro" id="IPR035931">
    <property type="entry name" value="YlxR-like_sf"/>
</dbReference>
<dbReference type="EMBL" id="CP001739">
    <property type="protein sequence ID" value="ACZ09171.1"/>
    <property type="molecule type" value="Genomic_DNA"/>
</dbReference>
<reference evidence="3 4" key="2">
    <citation type="journal article" date="2010" name="Stand. Genomic Sci.">
        <title>Complete genome sequence of Sebaldella termitidis type strain (NCTC 11300).</title>
        <authorList>
            <person name="Harmon-Smith M."/>
            <person name="Celia L."/>
            <person name="Chertkov O."/>
            <person name="Lapidus A."/>
            <person name="Copeland A."/>
            <person name="Glavina Del Rio T."/>
            <person name="Nolan M."/>
            <person name="Lucas S."/>
            <person name="Tice H."/>
            <person name="Cheng J.F."/>
            <person name="Han C."/>
            <person name="Detter J.C."/>
            <person name="Bruce D."/>
            <person name="Goodwin L."/>
            <person name="Pitluck S."/>
            <person name="Pati A."/>
            <person name="Liolios K."/>
            <person name="Ivanova N."/>
            <person name="Mavromatis K."/>
            <person name="Mikhailova N."/>
            <person name="Chen A."/>
            <person name="Palaniappan K."/>
            <person name="Land M."/>
            <person name="Hauser L."/>
            <person name="Chang Y.J."/>
            <person name="Jeffries C.D."/>
            <person name="Brettin T."/>
            <person name="Goker M."/>
            <person name="Beck B."/>
            <person name="Bristow J."/>
            <person name="Eisen J.A."/>
            <person name="Markowitz V."/>
            <person name="Hugenholtz P."/>
            <person name="Kyrpides N.C."/>
            <person name="Klenk H.P."/>
            <person name="Chen F."/>
        </authorList>
    </citation>
    <scope>NUCLEOTIDE SEQUENCE [LARGE SCALE GENOMIC DNA]</scope>
    <source>
        <strain evidence="4">ATCC 33386 / NCTC 11300</strain>
    </source>
</reference>
<dbReference type="SUPFAM" id="SSF55315">
    <property type="entry name" value="L30e-like"/>
    <property type="match status" value="1"/>
</dbReference>
<protein>
    <recommendedName>
        <fullName evidence="5">YlxR domain-containing protein</fullName>
    </recommendedName>
</protein>
<dbReference type="STRING" id="526218.Sterm_2317"/>
<dbReference type="eggNOG" id="COG1358">
    <property type="taxonomic scope" value="Bacteria"/>
</dbReference>
<dbReference type="InterPro" id="IPR029064">
    <property type="entry name" value="Ribosomal_eL30-like_sf"/>
</dbReference>
<dbReference type="PANTHER" id="PTHR34215:SF1">
    <property type="entry name" value="YLXR DOMAIN-CONTAINING PROTEIN"/>
    <property type="match status" value="1"/>
</dbReference>
<sequence>MPERMCMICKKRSEKQNLFRFSSVDGRYLYDKKQKIQSRGFYLCDNPACLNALSKHKKVKVEADELIKILNVLKKKNKDILDILKTMRGSENLVYGMEENMEAMKKGRVKLIVVPADIKKNHMIELETLCERHKVKKIVTGKREDLEKIFERNLNIVGIMNKRAIEGIMKKLEVTDEST</sequence>